<gene>
    <name evidence="2" type="ORF">BMJ33_26370</name>
</gene>
<keyword evidence="3" id="KW-1185">Reference proteome</keyword>
<comment type="caution">
    <text evidence="2">The sequence shown here is derived from an EMBL/GenBank/DDBJ whole genome shotgun (WGS) entry which is preliminary data.</text>
</comment>
<name>A0ABX4TFW5_9HYPH</name>
<protein>
    <submittedName>
        <fullName evidence="2">Uncharacterized protein</fullName>
    </submittedName>
</protein>
<dbReference type="Proteomes" id="UP001190825">
    <property type="component" value="Unassembled WGS sequence"/>
</dbReference>
<evidence type="ECO:0000313" key="3">
    <source>
        <dbReference type="Proteomes" id="UP001190825"/>
    </source>
</evidence>
<feature type="region of interest" description="Disordered" evidence="1">
    <location>
        <begin position="1"/>
        <end position="38"/>
    </location>
</feature>
<organism evidence="2 3">
    <name type="scientific">Sinorhizobium medicae</name>
    <dbReference type="NCBI Taxonomy" id="110321"/>
    <lineage>
        <taxon>Bacteria</taxon>
        <taxon>Pseudomonadati</taxon>
        <taxon>Pseudomonadota</taxon>
        <taxon>Alphaproteobacteria</taxon>
        <taxon>Hyphomicrobiales</taxon>
        <taxon>Rhizobiaceae</taxon>
        <taxon>Sinorhizobium/Ensifer group</taxon>
        <taxon>Sinorhizobium</taxon>
    </lineage>
</organism>
<sequence length="138" mass="14382">MQIEEGGPALPSPTCTLQYEEGSGAQENQTSATSAAPSAPLDPYALACELRDSAVQILRSASASGDAKLALDANRAAVNVLDRLARLMPRNGGDNSSLPLQRSPEWARVRSALVAALEPFPEARIAVAEVLAETGALQ</sequence>
<reference evidence="2 3" key="1">
    <citation type="journal article" date="2018" name="FEMS Microbiol. Ecol.">
        <title>Co-invading symbiotic mutualists of Medicago polymorpha retain high ancestral diversity and contain diverse accessory genomes.</title>
        <authorList>
            <person name="Porter S.S."/>
            <person name="Faber-Hammond J.J."/>
            <person name="Friesen M.L."/>
        </authorList>
    </citation>
    <scope>NUCLEOTIDE SEQUENCE [LARGE SCALE GENOMIC DNA]</scope>
    <source>
        <strain evidence="2 3">Str16</strain>
    </source>
</reference>
<proteinExistence type="predicted"/>
<evidence type="ECO:0000313" key="2">
    <source>
        <dbReference type="EMBL" id="PLT97185.1"/>
    </source>
</evidence>
<evidence type="ECO:0000256" key="1">
    <source>
        <dbReference type="SAM" id="MobiDB-lite"/>
    </source>
</evidence>
<dbReference type="EMBL" id="NBUC01000132">
    <property type="protein sequence ID" value="PLT97185.1"/>
    <property type="molecule type" value="Genomic_DNA"/>
</dbReference>
<accession>A0ABX4TFW5</accession>